<sequence>MLLGLSTSEAFLHQGEDAWPYIAILLAMIGANEHLTRSSHKARSTRRNESAETGSYQEADSAIGDVVKRHGRPVRRLLRDSAKSPTSYLVLLRYCPPPPATVYCPDYSDQGGNQYLAPQDSFPPETQLGPALGDIPWGQVADTLGHVLRPPRATPATPHFDPQGRRYYFDSQGRRYFLDYQGRRCYLTPQGREYFLDHQGRPYYLDPQGFRTYDFYMDRQGRVYYVDPEERVHFFETQGRPCYLDSQGRAYYRDSLGWEFGLDPHGRPYYL</sequence>
<organism evidence="2 3">
    <name type="scientific">Klebsormidium nitens</name>
    <name type="common">Green alga</name>
    <name type="synonym">Ulothrix nitens</name>
    <dbReference type="NCBI Taxonomy" id="105231"/>
    <lineage>
        <taxon>Eukaryota</taxon>
        <taxon>Viridiplantae</taxon>
        <taxon>Streptophyta</taxon>
        <taxon>Klebsormidiophyceae</taxon>
        <taxon>Klebsormidiales</taxon>
        <taxon>Klebsormidiaceae</taxon>
        <taxon>Klebsormidium</taxon>
    </lineage>
</organism>
<evidence type="ECO:0000256" key="1">
    <source>
        <dbReference type="SAM" id="MobiDB-lite"/>
    </source>
</evidence>
<protein>
    <submittedName>
        <fullName evidence="2">Uncharacterized protein</fullName>
    </submittedName>
</protein>
<proteinExistence type="predicted"/>
<dbReference type="EMBL" id="DF237762">
    <property type="protein sequence ID" value="GAQ91591.1"/>
    <property type="molecule type" value="Genomic_DNA"/>
</dbReference>
<feature type="region of interest" description="Disordered" evidence="1">
    <location>
        <begin position="36"/>
        <end position="64"/>
    </location>
</feature>
<evidence type="ECO:0000313" key="2">
    <source>
        <dbReference type="EMBL" id="GAQ91591.1"/>
    </source>
</evidence>
<evidence type="ECO:0000313" key="3">
    <source>
        <dbReference type="Proteomes" id="UP000054558"/>
    </source>
</evidence>
<accession>A0A1Y1IQR8</accession>
<reference evidence="2 3" key="1">
    <citation type="journal article" date="2014" name="Nat. Commun.">
        <title>Klebsormidium flaccidum genome reveals primary factors for plant terrestrial adaptation.</title>
        <authorList>
            <person name="Hori K."/>
            <person name="Maruyama F."/>
            <person name="Fujisawa T."/>
            <person name="Togashi T."/>
            <person name="Yamamoto N."/>
            <person name="Seo M."/>
            <person name="Sato S."/>
            <person name="Yamada T."/>
            <person name="Mori H."/>
            <person name="Tajima N."/>
            <person name="Moriyama T."/>
            <person name="Ikeuchi M."/>
            <person name="Watanabe M."/>
            <person name="Wada H."/>
            <person name="Kobayashi K."/>
            <person name="Saito M."/>
            <person name="Masuda T."/>
            <person name="Sasaki-Sekimoto Y."/>
            <person name="Mashiguchi K."/>
            <person name="Awai K."/>
            <person name="Shimojima M."/>
            <person name="Masuda S."/>
            <person name="Iwai M."/>
            <person name="Nobusawa T."/>
            <person name="Narise T."/>
            <person name="Kondo S."/>
            <person name="Saito H."/>
            <person name="Sato R."/>
            <person name="Murakawa M."/>
            <person name="Ihara Y."/>
            <person name="Oshima-Yamada Y."/>
            <person name="Ohtaka K."/>
            <person name="Satoh M."/>
            <person name="Sonobe K."/>
            <person name="Ishii M."/>
            <person name="Ohtani R."/>
            <person name="Kanamori-Sato M."/>
            <person name="Honoki R."/>
            <person name="Miyazaki D."/>
            <person name="Mochizuki H."/>
            <person name="Umetsu J."/>
            <person name="Higashi K."/>
            <person name="Shibata D."/>
            <person name="Kamiya Y."/>
            <person name="Sato N."/>
            <person name="Nakamura Y."/>
            <person name="Tabata S."/>
            <person name="Ida S."/>
            <person name="Kurokawa K."/>
            <person name="Ohta H."/>
        </authorList>
    </citation>
    <scope>NUCLEOTIDE SEQUENCE [LARGE SCALE GENOMIC DNA]</scope>
    <source>
        <strain evidence="2 3">NIES-2285</strain>
    </source>
</reference>
<gene>
    <name evidence="2" type="ORF">KFL_008130050</name>
</gene>
<dbReference type="OrthoDB" id="10682047at2759"/>
<name>A0A1Y1IQR8_KLENI</name>
<dbReference type="Proteomes" id="UP000054558">
    <property type="component" value="Unassembled WGS sequence"/>
</dbReference>
<dbReference type="AlphaFoldDB" id="A0A1Y1IQR8"/>
<keyword evidence="3" id="KW-1185">Reference proteome</keyword>